<keyword evidence="3" id="KW-0732">Signal</keyword>
<evidence type="ECO:0000313" key="6">
    <source>
        <dbReference type="EMBL" id="KZS21992.1"/>
    </source>
</evidence>
<feature type="signal peptide" evidence="3">
    <location>
        <begin position="1"/>
        <end position="19"/>
    </location>
</feature>
<feature type="chain" id="PRO_5013462232" evidence="3">
    <location>
        <begin position="20"/>
        <end position="455"/>
    </location>
</feature>
<evidence type="ECO:0000256" key="3">
    <source>
        <dbReference type="SAM" id="SignalP"/>
    </source>
</evidence>
<dbReference type="SMART" id="SM00192">
    <property type="entry name" value="LDLa"/>
    <property type="match status" value="4"/>
</dbReference>
<dbReference type="EMBL" id="GDIQ01066640">
    <property type="protein sequence ID" value="JAN28097.1"/>
    <property type="molecule type" value="Transcribed_RNA"/>
</dbReference>
<dbReference type="CDD" id="cd00112">
    <property type="entry name" value="LDLa"/>
    <property type="match status" value="4"/>
</dbReference>
<dbReference type="InterPro" id="IPR002172">
    <property type="entry name" value="LDrepeatLR_classA_rpt"/>
</dbReference>
<proteinExistence type="predicted"/>
<feature type="disulfide bond" evidence="2">
    <location>
        <begin position="370"/>
        <end position="388"/>
    </location>
</feature>
<feature type="disulfide bond" evidence="2">
    <location>
        <begin position="302"/>
        <end position="317"/>
    </location>
</feature>
<dbReference type="EMBL" id="LRGB01000005">
    <property type="protein sequence ID" value="KZS21992.1"/>
    <property type="molecule type" value="Genomic_DNA"/>
</dbReference>
<dbReference type="PANTHER" id="PTHR39069:SF1">
    <property type="entry name" value="ECDYSONE-INDUCIBLE GENE E1, ISOFORM A"/>
    <property type="match status" value="1"/>
</dbReference>
<feature type="disulfide bond" evidence="2">
    <location>
        <begin position="340"/>
        <end position="355"/>
    </location>
</feature>
<evidence type="ECO:0000256" key="1">
    <source>
        <dbReference type="ARBA" id="ARBA00023157"/>
    </source>
</evidence>
<reference evidence="5" key="1">
    <citation type="submission" date="2015-10" db="EMBL/GenBank/DDBJ databases">
        <title>EvidentialGene: Evidence-directed Construction of Complete mRNA Transcriptomes without Genomes.</title>
        <authorList>
            <person name="Gilbert D.G."/>
        </authorList>
    </citation>
    <scope>NUCLEOTIDE SEQUENCE</scope>
</reference>
<dbReference type="EMBL" id="GDIQ01060146">
    <property type="protein sequence ID" value="JAN34591.1"/>
    <property type="molecule type" value="Transcribed_RNA"/>
</dbReference>
<dbReference type="Gene3D" id="4.10.400.10">
    <property type="entry name" value="Low-density Lipoprotein Receptor"/>
    <property type="match status" value="4"/>
</dbReference>
<reference evidence="6 7" key="2">
    <citation type="submission" date="2016-03" db="EMBL/GenBank/DDBJ databases">
        <title>EvidentialGene: Evidence-directed Construction of Genes on Genomes.</title>
        <authorList>
            <person name="Gilbert D.G."/>
            <person name="Choi J.-H."/>
            <person name="Mockaitis K."/>
            <person name="Colbourne J."/>
            <person name="Pfrender M."/>
        </authorList>
    </citation>
    <scope>NUCLEOTIDE SEQUENCE [LARGE SCALE GENOMIC DNA]</scope>
    <source>
        <strain evidence="6 7">Xinb3</strain>
        <tissue evidence="6">Complete organism</tissue>
    </source>
</reference>
<evidence type="ECO:0000259" key="4">
    <source>
        <dbReference type="Pfam" id="PF01683"/>
    </source>
</evidence>
<dbReference type="PRINTS" id="PR00261">
    <property type="entry name" value="LDLRECEPTOR"/>
</dbReference>
<dbReference type="Proteomes" id="UP000076858">
    <property type="component" value="Unassembled WGS sequence"/>
</dbReference>
<dbReference type="STRING" id="35525.A0A0P5FYH4"/>
<feature type="domain" description="EB" evidence="4">
    <location>
        <begin position="80"/>
        <end position="123"/>
    </location>
</feature>
<dbReference type="InterPro" id="IPR006149">
    <property type="entry name" value="EB_dom"/>
</dbReference>
<protein>
    <submittedName>
        <fullName evidence="6">Low-density lipoprotein receptor-related protein</fullName>
    </submittedName>
</protein>
<name>A0A0P5FYH4_9CRUS</name>
<dbReference type="InterPro" id="IPR036055">
    <property type="entry name" value="LDL_receptor-like_sf"/>
</dbReference>
<accession>A0A0P5FYH4</accession>
<keyword evidence="1 2" id="KW-1015">Disulfide bond</keyword>
<feature type="disulfide bond" evidence="2">
    <location>
        <begin position="363"/>
        <end position="375"/>
    </location>
</feature>
<dbReference type="PROSITE" id="PS01209">
    <property type="entry name" value="LDLRA_1"/>
    <property type="match status" value="2"/>
</dbReference>
<comment type="caution">
    <text evidence="2">Lacks conserved residue(s) required for the propagation of feature annotation.</text>
</comment>
<keyword evidence="6" id="KW-0675">Receptor</keyword>
<dbReference type="AlphaFoldDB" id="A0A0P5FYH4"/>
<dbReference type="Pfam" id="PF01683">
    <property type="entry name" value="EB"/>
    <property type="match status" value="1"/>
</dbReference>
<dbReference type="SUPFAM" id="SSF57424">
    <property type="entry name" value="LDL receptor-like module"/>
    <property type="match status" value="3"/>
</dbReference>
<evidence type="ECO:0000256" key="2">
    <source>
        <dbReference type="PROSITE-ProRule" id="PRU00124"/>
    </source>
</evidence>
<feature type="disulfide bond" evidence="2">
    <location>
        <begin position="416"/>
        <end position="434"/>
    </location>
</feature>
<dbReference type="PANTHER" id="PTHR39069">
    <property type="entry name" value="ECDYSONE-INDUCIBLE GENE E1, ISOFORM A"/>
    <property type="match status" value="1"/>
</dbReference>
<organism evidence="6 7">
    <name type="scientific">Daphnia magna</name>
    <dbReference type="NCBI Taxonomy" id="35525"/>
    <lineage>
        <taxon>Eukaryota</taxon>
        <taxon>Metazoa</taxon>
        <taxon>Ecdysozoa</taxon>
        <taxon>Arthropoda</taxon>
        <taxon>Crustacea</taxon>
        <taxon>Branchiopoda</taxon>
        <taxon>Diplostraca</taxon>
        <taxon>Cladocera</taxon>
        <taxon>Anomopoda</taxon>
        <taxon>Daphniidae</taxon>
        <taxon>Daphnia</taxon>
    </lineage>
</organism>
<sequence>MNGQIFFLLTLMTVGLSKGKLVERETNRTERYTLEHNDISSTRYLGEACVSSGACRRGNRDSVCHHGVCTCLPFHMAQNATTCLPTALLGFECFAHSQCSLRVPNSGCIDGTCQCSRGYAPYRRHLCLPPARLGHKCFGDDQCRLSDKHSYCKFIIPNVYGRCYCDESAEHFGQSCIKPRLVIGSRCSTSAECKAHIKNSLCHDSTCVCDYGFTIGWTDNRCVATLKGLNENQLNFNQRASIGQPCTSWAQCQAADFNSGCIDGYCQCIAGEMQCGRNNTGCHPLTFQCRSSGRCISRSLTCNGHADCEDASDEIDCRQRPCPTGSFPCGAHCISGMFICDGIQHCADGSDEDRCQVEDGEDCPGNSFKCNDGTCVPEHAFCNSIVDCSDGSDEPEKACKREYRKKKSGEYCPVKCANGRCRSAAVLCTGQDGCGDNTDEKHCEICRCPTIIHQV</sequence>
<dbReference type="InterPro" id="IPR023415">
    <property type="entry name" value="LDLR_class-A_CS"/>
</dbReference>
<evidence type="ECO:0000313" key="5">
    <source>
        <dbReference type="EMBL" id="JAL52640.1"/>
    </source>
</evidence>
<feature type="disulfide bond" evidence="2">
    <location>
        <begin position="428"/>
        <end position="443"/>
    </location>
</feature>
<keyword evidence="7" id="KW-1185">Reference proteome</keyword>
<dbReference type="EMBL" id="GDIQ01083360">
    <property type="protein sequence ID" value="JAN11377.1"/>
    <property type="molecule type" value="Transcribed_RNA"/>
</dbReference>
<keyword evidence="6" id="KW-0449">Lipoprotein</keyword>
<gene>
    <name evidence="6" type="ORF">APZ42_010858</name>
</gene>
<dbReference type="Pfam" id="PF00057">
    <property type="entry name" value="Ldl_recept_a"/>
    <property type="match status" value="3"/>
</dbReference>
<dbReference type="EMBL" id="GDIQ01099086">
    <property type="protein sequence ID" value="JAL52640.1"/>
    <property type="molecule type" value="Transcribed_RNA"/>
</dbReference>
<evidence type="ECO:0000313" key="7">
    <source>
        <dbReference type="Proteomes" id="UP000076858"/>
    </source>
</evidence>
<dbReference type="PROSITE" id="PS50068">
    <property type="entry name" value="LDLRA_2"/>
    <property type="match status" value="4"/>
</dbReference>